<dbReference type="AlphaFoldDB" id="A0A031LN85"/>
<name>A0A031LN85_9CREN</name>
<accession>A0A031LN85</accession>
<dbReference type="Proteomes" id="UP000024332">
    <property type="component" value="Unassembled WGS sequence"/>
</dbReference>
<protein>
    <submittedName>
        <fullName evidence="1">Uncharacterized protein</fullName>
    </submittedName>
</protein>
<evidence type="ECO:0000313" key="2">
    <source>
        <dbReference type="Proteomes" id="UP000024332"/>
    </source>
</evidence>
<proteinExistence type="predicted"/>
<reference evidence="1 2" key="1">
    <citation type="submission" date="2014-03" db="EMBL/GenBank/DDBJ databases">
        <title>Draft genome sequence of the novel thermoacidophilic archaea Acidianus copahuensis ALE1 strain, isolated from Copahue volcanic area in Neuquen Argentina.</title>
        <authorList>
            <person name="Urbieta M.S."/>
            <person name="Rascovan N."/>
            <person name="Castro C."/>
            <person name="Revale S."/>
            <person name="Giaveno M.A."/>
            <person name="Vazquez M.P."/>
            <person name="Donati E.R."/>
        </authorList>
    </citation>
    <scope>NUCLEOTIDE SEQUENCE [LARGE SCALE GENOMIC DNA]</scope>
    <source>
        <strain evidence="1 2">ALE1</strain>
    </source>
</reference>
<gene>
    <name evidence="1" type="ORF">CM19_06725</name>
</gene>
<organism evidence="1 2">
    <name type="scientific">Candidatus Acidianus copahuensis</name>
    <dbReference type="NCBI Taxonomy" id="1160895"/>
    <lineage>
        <taxon>Archaea</taxon>
        <taxon>Thermoproteota</taxon>
        <taxon>Thermoprotei</taxon>
        <taxon>Sulfolobales</taxon>
        <taxon>Sulfolobaceae</taxon>
        <taxon>Acidianus</taxon>
    </lineage>
</organism>
<keyword evidence="2" id="KW-1185">Reference proteome</keyword>
<evidence type="ECO:0000313" key="1">
    <source>
        <dbReference type="EMBL" id="EZQ07113.1"/>
    </source>
</evidence>
<dbReference type="RefSeq" id="WP_048099562.1">
    <property type="nucleotide sequence ID" value="NZ_JFZT01000039.1"/>
</dbReference>
<sequence length="451" mass="51834">MSLEDIGEKFYALPDDIKEVLLTYIRGIIFTRPDIPFNIFDLGYGIGKSILKMNDDWIRKITKECKASPNFCEGLARGVADSKFEDKRKLIAFLDSEVSASIFYLSSADLSNKVIKDAVLFAIQKIKGEKNLGEVGRNFGLHYKGIPQEIRERMMDLLKVPSFAYEFLKEIKLKDFSEFEVFLSSQEISELIGEKFNELNDFQKRKVFLHPTLGLGRGIGISFDQLEFKWKKEILQTIKNNKEMAMGFLEKVDPNSLEDFFQIIIEIVSRDEQLSFVLGRNFGENFSNISFRLKSSAIDLSMKLPKFGEGLGFGSANSMGNAFGFIKEDKILSEEDEELLFELAGKNCHIAKGMLDNLESLIFAKNKEKVLELVKRYRDYSPKFIELIERRIDEFNIDSLLSLAEGNVAYELGRILCSRFPYINQAKRTKVIEFLGKNREFYNGFVICKNR</sequence>
<dbReference type="OrthoDB" id="36621at2157"/>
<dbReference type="EMBL" id="JFZT01000039">
    <property type="protein sequence ID" value="EZQ07113.1"/>
    <property type="molecule type" value="Genomic_DNA"/>
</dbReference>
<comment type="caution">
    <text evidence="1">The sequence shown here is derived from an EMBL/GenBank/DDBJ whole genome shotgun (WGS) entry which is preliminary data.</text>
</comment>